<dbReference type="AlphaFoldDB" id="A0A146KBH1"/>
<dbReference type="EMBL" id="GDID01003332">
    <property type="protein sequence ID" value="JAP93274.1"/>
    <property type="molecule type" value="Transcribed_RNA"/>
</dbReference>
<evidence type="ECO:0000313" key="1">
    <source>
        <dbReference type="EMBL" id="JAP93274.1"/>
    </source>
</evidence>
<feature type="non-terminal residue" evidence="1">
    <location>
        <position position="1"/>
    </location>
</feature>
<feature type="non-terminal residue" evidence="1">
    <location>
        <position position="117"/>
    </location>
</feature>
<organism evidence="1">
    <name type="scientific">Trepomonas sp. PC1</name>
    <dbReference type="NCBI Taxonomy" id="1076344"/>
    <lineage>
        <taxon>Eukaryota</taxon>
        <taxon>Metamonada</taxon>
        <taxon>Diplomonadida</taxon>
        <taxon>Hexamitidae</taxon>
        <taxon>Hexamitinae</taxon>
        <taxon>Trepomonas</taxon>
    </lineage>
</organism>
<sequence length="117" mass="13450">KTNYQIQSKLNGIDIGQIIHNLNESQLEIIAQEVVQILNKTITIPCSKFGYSWGNNDGDLDSGIQWINERIHQIIERGTQTGLITNKHKIVLSQILNQYKPYFQLMKPVTYYDDLSS</sequence>
<name>A0A146KBH1_9EUKA</name>
<proteinExistence type="predicted"/>
<accession>A0A146KBH1</accession>
<reference evidence="1" key="1">
    <citation type="submission" date="2015-07" db="EMBL/GenBank/DDBJ databases">
        <title>Adaptation to a free-living lifestyle via gene acquisitions in the diplomonad Trepomonas sp. PC1.</title>
        <authorList>
            <person name="Xu F."/>
            <person name="Jerlstrom-Hultqvist J."/>
            <person name="Kolisko M."/>
            <person name="Simpson A.G.B."/>
            <person name="Roger A.J."/>
            <person name="Svard S.G."/>
            <person name="Andersson J.O."/>
        </authorList>
    </citation>
    <scope>NUCLEOTIDE SEQUENCE</scope>
    <source>
        <strain evidence="1">PC1</strain>
    </source>
</reference>
<protein>
    <submittedName>
        <fullName evidence="1">Uncharacterized protein</fullName>
    </submittedName>
</protein>
<gene>
    <name evidence="1" type="ORF">TPC1_14508</name>
</gene>